<dbReference type="RefSeq" id="WP_069645588.1">
    <property type="nucleotide sequence ID" value="NZ_MIJZ01000004.1"/>
</dbReference>
<evidence type="ECO:0000313" key="3">
    <source>
        <dbReference type="EMBL" id="OEG12776.1"/>
    </source>
</evidence>
<dbReference type="Proteomes" id="UP000094068">
    <property type="component" value="Unassembled WGS sequence"/>
</dbReference>
<feature type="signal peptide" evidence="1">
    <location>
        <begin position="1"/>
        <end position="25"/>
    </location>
</feature>
<dbReference type="EMBL" id="MIJZ01000004">
    <property type="protein sequence ID" value="OEG12776.1"/>
    <property type="molecule type" value="Genomic_DNA"/>
</dbReference>
<evidence type="ECO:0000259" key="2">
    <source>
        <dbReference type="Pfam" id="PF13731"/>
    </source>
</evidence>
<evidence type="ECO:0000256" key="1">
    <source>
        <dbReference type="SAM" id="SignalP"/>
    </source>
</evidence>
<keyword evidence="4" id="KW-1185">Reference proteome</keyword>
<comment type="caution">
    <text evidence="3">The sequence shown here is derived from an EMBL/GenBank/DDBJ whole genome shotgun (WGS) entry which is preliminary data.</text>
</comment>
<reference evidence="4" key="1">
    <citation type="submission" date="2016-09" db="EMBL/GenBank/DDBJ databases">
        <authorList>
            <person name="Gulvik C.A."/>
        </authorList>
    </citation>
    <scope>NUCLEOTIDE SEQUENCE [LARGE SCALE GENOMIC DNA]</scope>
    <source>
        <strain evidence="4">DSM 23328</strain>
    </source>
</reference>
<evidence type="ECO:0000313" key="4">
    <source>
        <dbReference type="Proteomes" id="UP000094068"/>
    </source>
</evidence>
<proteinExistence type="predicted"/>
<dbReference type="InterPro" id="IPR027994">
    <property type="entry name" value="WxL_dom"/>
</dbReference>
<dbReference type="AlphaFoldDB" id="A0A1E5GJ78"/>
<keyword evidence="1" id="KW-0732">Signal</keyword>
<feature type="domain" description="WxL" evidence="2">
    <location>
        <begin position="46"/>
        <end position="249"/>
    </location>
</feature>
<name>A0A1E5GJ78_9ENTE</name>
<gene>
    <name evidence="3" type="ORF">BCR21_16480</name>
</gene>
<sequence length="250" mass="26226">MKKQLAIVSLLSVAAVSMLATSANAAEVSNETTDAEISFNTGKGTDPGKGPFKDNLSLVFKPSTFQFGKQDATAGISTFYNTVTDPKKQYLVVNDDRPLDPTTKNLSKWTLTAKLSAMTTGTEKEGLNAKLSYTLGAATEYKIGETMTTNGDDYIPNDPETNSTEALGGPLNVGTEKLKFGDGTSSTVTLEAGASSTTDVIAKTDVTTKKVGVASKVDNVKLIVTNAEKSGAAGKTYKGTVTWSLDDAPK</sequence>
<protein>
    <recommendedName>
        <fullName evidence="2">WxL domain-containing protein</fullName>
    </recommendedName>
</protein>
<dbReference type="STRING" id="903984.BCR21_16480"/>
<dbReference type="Pfam" id="PF13731">
    <property type="entry name" value="WxL"/>
    <property type="match status" value="1"/>
</dbReference>
<organism evidence="3 4">
    <name type="scientific">Enterococcus ureasiticus</name>
    <dbReference type="NCBI Taxonomy" id="903984"/>
    <lineage>
        <taxon>Bacteria</taxon>
        <taxon>Bacillati</taxon>
        <taxon>Bacillota</taxon>
        <taxon>Bacilli</taxon>
        <taxon>Lactobacillales</taxon>
        <taxon>Enterococcaceae</taxon>
        <taxon>Enterococcus</taxon>
    </lineage>
</organism>
<accession>A0A1E5GJ78</accession>
<feature type="chain" id="PRO_5009177495" description="WxL domain-containing protein" evidence="1">
    <location>
        <begin position="26"/>
        <end position="250"/>
    </location>
</feature>